<dbReference type="GO" id="GO:0046394">
    <property type="term" value="P:carboxylic acid biosynthetic process"/>
    <property type="evidence" value="ECO:0007669"/>
    <property type="project" value="UniProtKB-ARBA"/>
</dbReference>
<evidence type="ECO:0000313" key="4">
    <source>
        <dbReference type="EMBL" id="OIQ51784.1"/>
    </source>
</evidence>
<accession>A0A1J5NAC4</accession>
<keyword evidence="5" id="KW-1185">Reference proteome</keyword>
<keyword evidence="4" id="KW-0808">Transferase</keyword>
<dbReference type="Gene3D" id="3.30.470.10">
    <property type="match status" value="1"/>
</dbReference>
<dbReference type="EC" id="2.6.1.42" evidence="4"/>
<dbReference type="OrthoDB" id="9805628at2"/>
<dbReference type="PANTHER" id="PTHR42743:SF22">
    <property type="entry name" value="D-AMINO-ACID TRANSAMINASE, CHLOROPLASTIC"/>
    <property type="match status" value="1"/>
</dbReference>
<dbReference type="EMBL" id="LKAQ01000001">
    <property type="protein sequence ID" value="OIQ51784.1"/>
    <property type="molecule type" value="Genomic_DNA"/>
</dbReference>
<evidence type="ECO:0000256" key="3">
    <source>
        <dbReference type="ARBA" id="ARBA00022898"/>
    </source>
</evidence>
<name>A0A1J5NAC4_9BACT</name>
<dbReference type="Gene3D" id="3.20.10.10">
    <property type="entry name" value="D-amino Acid Aminotransferase, subunit A, domain 2"/>
    <property type="match status" value="1"/>
</dbReference>
<dbReference type="SUPFAM" id="SSF56752">
    <property type="entry name" value="D-aminoacid aminotransferase-like PLP-dependent enzymes"/>
    <property type="match status" value="1"/>
</dbReference>
<sequence>MAKVADSKTYLEAMLAVDRPGAGEIQAFYEHRVGMICTDPKLMVMPWDDHLVHRGDGIFETMKFVDRKLYQLEPHMARMQRSCQAIYMTPPCSWDDIRGLILDVARAGGRDSGMVRVLLGRGPGGFGIYPSECPESSLYVVSYDMHPKPESVYEKGVTAFKTSIPAKQSYLATIKSIDYLPNVLMKHEAEEKGFDFPFCFDRNGFLAEGATENVCIVDESGKLVIPEFTNALAGTTLMRAVDLIKSEVSIVFRGISEEEILLAREVIIVGTTGDAIPVVRFNGKPIHDVKPGPVAARIRELLKKDLLDTGIPL</sequence>
<dbReference type="PANTHER" id="PTHR42743">
    <property type="entry name" value="AMINO-ACID AMINOTRANSFERASE"/>
    <property type="match status" value="1"/>
</dbReference>
<evidence type="ECO:0000256" key="2">
    <source>
        <dbReference type="ARBA" id="ARBA00009320"/>
    </source>
</evidence>
<gene>
    <name evidence="4" type="primary">ilvE_2</name>
    <name evidence="4" type="ORF">BerOc1_00242</name>
</gene>
<keyword evidence="4" id="KW-0032">Aminotransferase</keyword>
<comment type="cofactor">
    <cofactor evidence="1">
        <name>pyridoxal 5'-phosphate</name>
        <dbReference type="ChEBI" id="CHEBI:597326"/>
    </cofactor>
</comment>
<dbReference type="GO" id="GO:0004084">
    <property type="term" value="F:branched-chain-amino-acid transaminase activity"/>
    <property type="evidence" value="ECO:0007669"/>
    <property type="project" value="UniProtKB-EC"/>
</dbReference>
<dbReference type="InterPro" id="IPR036038">
    <property type="entry name" value="Aminotransferase-like"/>
</dbReference>
<dbReference type="InterPro" id="IPR043132">
    <property type="entry name" value="BCAT-like_C"/>
</dbReference>
<dbReference type="InterPro" id="IPR001544">
    <property type="entry name" value="Aminotrans_IV"/>
</dbReference>
<keyword evidence="3" id="KW-0663">Pyridoxal phosphate</keyword>
<dbReference type="RefSeq" id="WP_071543902.1">
    <property type="nucleotide sequence ID" value="NZ_LKAQ01000001.1"/>
</dbReference>
<dbReference type="Pfam" id="PF01063">
    <property type="entry name" value="Aminotran_4"/>
    <property type="match status" value="1"/>
</dbReference>
<evidence type="ECO:0000313" key="5">
    <source>
        <dbReference type="Proteomes" id="UP000181901"/>
    </source>
</evidence>
<dbReference type="InterPro" id="IPR050571">
    <property type="entry name" value="Class-IV_PLP-Dep_Aminotrnsfr"/>
</dbReference>
<proteinExistence type="inferred from homology"/>
<reference evidence="4 5" key="1">
    <citation type="submission" date="2015-09" db="EMBL/GenBank/DDBJ databases">
        <title>Genome of Desulfovibrio dechloracetivorans BerOc1, a mercury methylating strain isolated from highly hydrocarbons and metals contaminated coastal sediments.</title>
        <authorList>
            <person name="Goni Urriza M."/>
            <person name="Gassie C."/>
            <person name="Bouchez O."/>
            <person name="Klopp C."/>
            <person name="Ranchou-Peyruse A."/>
            <person name="Remy G."/>
        </authorList>
    </citation>
    <scope>NUCLEOTIDE SEQUENCE [LARGE SCALE GENOMIC DNA]</scope>
    <source>
        <strain evidence="4 5">BerOc1</strain>
    </source>
</reference>
<comment type="similarity">
    <text evidence="2">Belongs to the class-IV pyridoxal-phosphate-dependent aminotransferase family.</text>
</comment>
<dbReference type="Proteomes" id="UP000181901">
    <property type="component" value="Unassembled WGS sequence"/>
</dbReference>
<evidence type="ECO:0000256" key="1">
    <source>
        <dbReference type="ARBA" id="ARBA00001933"/>
    </source>
</evidence>
<dbReference type="InterPro" id="IPR043131">
    <property type="entry name" value="BCAT-like_N"/>
</dbReference>
<organism evidence="4 5">
    <name type="scientific">Pseudodesulfovibrio hydrargyri</name>
    <dbReference type="NCBI Taxonomy" id="2125990"/>
    <lineage>
        <taxon>Bacteria</taxon>
        <taxon>Pseudomonadati</taxon>
        <taxon>Thermodesulfobacteriota</taxon>
        <taxon>Desulfovibrionia</taxon>
        <taxon>Desulfovibrionales</taxon>
        <taxon>Desulfovibrionaceae</taxon>
    </lineage>
</organism>
<dbReference type="GO" id="GO:0008652">
    <property type="term" value="P:amino acid biosynthetic process"/>
    <property type="evidence" value="ECO:0007669"/>
    <property type="project" value="UniProtKB-ARBA"/>
</dbReference>
<comment type="caution">
    <text evidence="4">The sequence shown here is derived from an EMBL/GenBank/DDBJ whole genome shotgun (WGS) entry which is preliminary data.</text>
</comment>
<protein>
    <submittedName>
        <fullName evidence="4">Branched-chain-amino-acid aminotransferase</fullName>
        <ecNumber evidence="4">2.6.1.42</ecNumber>
    </submittedName>
</protein>
<dbReference type="FunFam" id="3.20.10.10:FF:000002">
    <property type="entry name" value="D-alanine aminotransferase"/>
    <property type="match status" value="1"/>
</dbReference>
<dbReference type="AlphaFoldDB" id="A0A1J5NAC4"/>